<dbReference type="EMBL" id="BARU01026564">
    <property type="protein sequence ID" value="GAH64245.1"/>
    <property type="molecule type" value="Genomic_DNA"/>
</dbReference>
<gene>
    <name evidence="1" type="ORF">S03H2_42655</name>
</gene>
<name>X1I4K4_9ZZZZ</name>
<comment type="caution">
    <text evidence="1">The sequence shown here is derived from an EMBL/GenBank/DDBJ whole genome shotgun (WGS) entry which is preliminary data.</text>
</comment>
<protein>
    <submittedName>
        <fullName evidence="1">Uncharacterized protein</fullName>
    </submittedName>
</protein>
<proteinExistence type="predicted"/>
<reference evidence="1" key="1">
    <citation type="journal article" date="2014" name="Front. Microbiol.">
        <title>High frequency of phylogenetically diverse reductive dehalogenase-homologous genes in deep subseafloor sedimentary metagenomes.</title>
        <authorList>
            <person name="Kawai M."/>
            <person name="Futagami T."/>
            <person name="Toyoda A."/>
            <person name="Takaki Y."/>
            <person name="Nishi S."/>
            <person name="Hori S."/>
            <person name="Arai W."/>
            <person name="Tsubouchi T."/>
            <person name="Morono Y."/>
            <person name="Uchiyama I."/>
            <person name="Ito T."/>
            <person name="Fujiyama A."/>
            <person name="Inagaki F."/>
            <person name="Takami H."/>
        </authorList>
    </citation>
    <scope>NUCLEOTIDE SEQUENCE</scope>
    <source>
        <strain evidence="1">Expedition CK06-06</strain>
    </source>
</reference>
<organism evidence="1">
    <name type="scientific">marine sediment metagenome</name>
    <dbReference type="NCBI Taxonomy" id="412755"/>
    <lineage>
        <taxon>unclassified sequences</taxon>
        <taxon>metagenomes</taxon>
        <taxon>ecological metagenomes</taxon>
    </lineage>
</organism>
<feature type="non-terminal residue" evidence="1">
    <location>
        <position position="1"/>
    </location>
</feature>
<sequence>WYKSLASAEYFRVTIYQWDGANWHELAKREGLGGQVEWTEESLTFIAKTANQIEIWIEFYEAGIDAQFWFDLFTIRKYIPPAERYYKIAGACNGIYRVLLDEGEGFKDVWQGEEDVGWYYTPEAEYGPEPPAHPAQIVWFDKNRVIANGTDNLKIQYFITVPLENMVADILVTAGLYANRADALVDIEGHPDYVDPNIDIDQCWFEVGEPALGAIRMICERADYRFFFTYGGLPAFIPAPAPVGVSFAFTEQKHIASVHTYQDRSEIWNRI</sequence>
<accession>X1I4K4</accession>
<dbReference type="AlphaFoldDB" id="X1I4K4"/>
<feature type="non-terminal residue" evidence="1">
    <location>
        <position position="271"/>
    </location>
</feature>
<evidence type="ECO:0000313" key="1">
    <source>
        <dbReference type="EMBL" id="GAH64245.1"/>
    </source>
</evidence>